<dbReference type="SUPFAM" id="SSF52317">
    <property type="entry name" value="Class I glutamine amidotransferase-like"/>
    <property type="match status" value="1"/>
</dbReference>
<name>A0A401ZSV8_9CHLR</name>
<dbReference type="EMBL" id="BIFQ01000002">
    <property type="protein sequence ID" value="GCE09876.1"/>
    <property type="molecule type" value="Genomic_DNA"/>
</dbReference>
<proteinExistence type="predicted"/>
<dbReference type="PROSITE" id="PS50060">
    <property type="entry name" value="MAM_2"/>
    <property type="match status" value="1"/>
</dbReference>
<feature type="region of interest" description="Disordered" evidence="1">
    <location>
        <begin position="317"/>
        <end position="391"/>
    </location>
</feature>
<keyword evidence="2" id="KW-0812">Transmembrane</keyword>
<sequence length="522" mass="55759">MLTSYGSNVTAKGKDAMSQPHVRLRILFVLLFVFLFSLGTILFVPQSLSHHVARAAATYNVLFDNAHAETAGNADWVISTSQPDPLAQNPNPQVETDWTGGISAWGVALQKTGRYSLKTNTSTITYGNSSNPQDLSHFNAFVLPEPNTLFTSSEKTAILNFVRNGGGLFMIADHTGSDRNNDGYDSLMIFNDLMNNNGVKSDVFGIQFDALNISSENPSNDTPNGDPLLNGPFGTAQGSIIRNGTTETLNKTDNSAAHGIIYRNSYSNTGTTGVFFSGSAYGSGRVLAMGDSSAIDDGTCSSGNTCYNGWNDPAAQDNILFPNGTEWLASGGSSTPPTPTPQPTSTPTNTPTPTPQPTTTPTPTPTPTPSGNLLQNGGFESGSSPWVESSSGGYEIVDNSNPHTGSYEAYLCGYDNCRDTIYQTITIPSSSTTATLSYYWYVYTTETTHSYDFLSIQIRNTSGTVLSTSQKLSDGSTTGQWQKSSFDISSYKGQTIEITFTGTNDSSNPTSFYVDDVAVATN</sequence>
<accession>A0A401ZSV8</accession>
<dbReference type="Pfam" id="PF20773">
    <property type="entry name" value="InhA-like_MAM"/>
    <property type="match status" value="1"/>
</dbReference>
<dbReference type="GO" id="GO:0016020">
    <property type="term" value="C:membrane"/>
    <property type="evidence" value="ECO:0007669"/>
    <property type="project" value="InterPro"/>
</dbReference>
<keyword evidence="2" id="KW-0472">Membrane</keyword>
<feature type="domain" description="MAM" evidence="3">
    <location>
        <begin position="298"/>
        <end position="522"/>
    </location>
</feature>
<evidence type="ECO:0000256" key="2">
    <source>
        <dbReference type="SAM" id="Phobius"/>
    </source>
</evidence>
<evidence type="ECO:0000259" key="3">
    <source>
        <dbReference type="PROSITE" id="PS50060"/>
    </source>
</evidence>
<feature type="transmembrane region" description="Helical" evidence="2">
    <location>
        <begin position="24"/>
        <end position="44"/>
    </location>
</feature>
<reference evidence="5" key="1">
    <citation type="submission" date="2018-12" db="EMBL/GenBank/DDBJ databases">
        <title>Tengunoibacter tsumagoiensis gen. nov., sp. nov., Dictyobacter kobayashii sp. nov., D. alpinus sp. nov., and D. joshuensis sp. nov. and description of Dictyobacteraceae fam. nov. within the order Ktedonobacterales isolated from Tengu-no-mugimeshi.</title>
        <authorList>
            <person name="Wang C.M."/>
            <person name="Zheng Y."/>
            <person name="Sakai Y."/>
            <person name="Toyoda A."/>
            <person name="Minakuchi Y."/>
            <person name="Abe K."/>
            <person name="Yokota A."/>
            <person name="Yabe S."/>
        </authorList>
    </citation>
    <scope>NUCLEOTIDE SEQUENCE [LARGE SCALE GENOMIC DNA]</scope>
    <source>
        <strain evidence="5">S-27</strain>
    </source>
</reference>
<evidence type="ECO:0000256" key="1">
    <source>
        <dbReference type="SAM" id="MobiDB-lite"/>
    </source>
</evidence>
<dbReference type="AlphaFoldDB" id="A0A401ZSV8"/>
<dbReference type="Gene3D" id="3.40.50.880">
    <property type="match status" value="1"/>
</dbReference>
<dbReference type="InterPro" id="IPR013320">
    <property type="entry name" value="ConA-like_dom_sf"/>
</dbReference>
<evidence type="ECO:0000313" key="5">
    <source>
        <dbReference type="Proteomes" id="UP000287224"/>
    </source>
</evidence>
<organism evidence="4 5">
    <name type="scientific">Dictyobacter aurantiacus</name>
    <dbReference type="NCBI Taxonomy" id="1936993"/>
    <lineage>
        <taxon>Bacteria</taxon>
        <taxon>Bacillati</taxon>
        <taxon>Chloroflexota</taxon>
        <taxon>Ktedonobacteria</taxon>
        <taxon>Ktedonobacterales</taxon>
        <taxon>Dictyobacteraceae</taxon>
        <taxon>Dictyobacter</taxon>
    </lineage>
</organism>
<keyword evidence="2" id="KW-1133">Transmembrane helix</keyword>
<dbReference type="InterPro" id="IPR029062">
    <property type="entry name" value="Class_I_gatase-like"/>
</dbReference>
<dbReference type="SUPFAM" id="SSF49899">
    <property type="entry name" value="Concanavalin A-like lectins/glucanases"/>
    <property type="match status" value="1"/>
</dbReference>
<dbReference type="Proteomes" id="UP000287224">
    <property type="component" value="Unassembled WGS sequence"/>
</dbReference>
<protein>
    <recommendedName>
        <fullName evidence="3">MAM domain-containing protein</fullName>
    </recommendedName>
</protein>
<dbReference type="InterPro" id="IPR000998">
    <property type="entry name" value="MAM_dom"/>
</dbReference>
<evidence type="ECO:0000313" key="4">
    <source>
        <dbReference type="EMBL" id="GCE09876.1"/>
    </source>
</evidence>
<feature type="compositionally biased region" description="Low complexity" evidence="1">
    <location>
        <begin position="381"/>
        <end position="391"/>
    </location>
</feature>
<comment type="caution">
    <text evidence="4">The sequence shown here is derived from an EMBL/GenBank/DDBJ whole genome shotgun (WGS) entry which is preliminary data.</text>
</comment>
<feature type="compositionally biased region" description="Pro residues" evidence="1">
    <location>
        <begin position="336"/>
        <end position="368"/>
    </location>
</feature>
<dbReference type="Gene3D" id="2.60.120.260">
    <property type="entry name" value="Galactose-binding domain-like"/>
    <property type="match status" value="1"/>
</dbReference>
<keyword evidence="5" id="KW-1185">Reference proteome</keyword>
<gene>
    <name evidence="4" type="ORF">KDAU_72050</name>
</gene>